<dbReference type="EMBL" id="FMYK01000004">
    <property type="protein sequence ID" value="SDC35236.1"/>
    <property type="molecule type" value="Genomic_DNA"/>
</dbReference>
<dbReference type="OrthoDB" id="6704130at2"/>
<reference evidence="2" key="1">
    <citation type="submission" date="2016-09" db="EMBL/GenBank/DDBJ databases">
        <authorList>
            <person name="Varghese N."/>
            <person name="Submissions S."/>
        </authorList>
    </citation>
    <scope>NUCLEOTIDE SEQUENCE [LARGE SCALE GENOMIC DNA]</scope>
    <source>
        <strain evidence="2">ANC 3699</strain>
    </source>
</reference>
<name>A0A1G6KXY3_9GAMM</name>
<evidence type="ECO:0000313" key="1">
    <source>
        <dbReference type="EMBL" id="SDC35236.1"/>
    </source>
</evidence>
<proteinExistence type="predicted"/>
<dbReference type="RefSeq" id="WP_092619346.1">
    <property type="nucleotide sequence ID" value="NZ_FMYK01000004.1"/>
</dbReference>
<dbReference type="Proteomes" id="UP000242317">
    <property type="component" value="Unassembled WGS sequence"/>
</dbReference>
<sequence>MSNPQNNIQHPEIISVSCENFGGHAEHWRILSQQPENEVSGWMQQALDTASSPMGLCATEDDLPKDVWLLQGPQQPIHLQQIIAVENNHPKHFITAFPSLESPYKVNAKVGRILACPNNHEAVLRLELDDSSVIYAYDAFYVVNQEQYDANTSYQAELSAWGYGLEAVPNKETMLIEDPAAIRHHRALNDILADHNGETPDNLQDLLAAWQPSSPEDEMPVTLDISKMVAYLYGETMGQEDEAWFQGDIVGKSQGQFFDKSITLYDVAIMREEKAKPVILRLAVAKTQQEFEIGEYIRGNIWIQAKIYVKTST</sequence>
<protein>
    <submittedName>
        <fullName evidence="1">Uncharacterized protein</fullName>
    </submittedName>
</protein>
<dbReference type="AlphaFoldDB" id="A0A1G6KXY3"/>
<accession>A0A1G6KXY3</accession>
<gene>
    <name evidence="1" type="ORF">SAMN05421749_104210</name>
</gene>
<organism evidence="1 2">
    <name type="scientific">Acinetobacter marinus</name>
    <dbReference type="NCBI Taxonomy" id="281375"/>
    <lineage>
        <taxon>Bacteria</taxon>
        <taxon>Pseudomonadati</taxon>
        <taxon>Pseudomonadota</taxon>
        <taxon>Gammaproteobacteria</taxon>
        <taxon>Moraxellales</taxon>
        <taxon>Moraxellaceae</taxon>
        <taxon>Acinetobacter</taxon>
    </lineage>
</organism>
<evidence type="ECO:0000313" key="2">
    <source>
        <dbReference type="Proteomes" id="UP000242317"/>
    </source>
</evidence>
<keyword evidence="2" id="KW-1185">Reference proteome</keyword>